<dbReference type="SMART" id="SM00387">
    <property type="entry name" value="HATPase_c"/>
    <property type="match status" value="1"/>
</dbReference>
<dbReference type="Proteomes" id="UP000280935">
    <property type="component" value="Unassembled WGS sequence"/>
</dbReference>
<dbReference type="InterPro" id="IPR003661">
    <property type="entry name" value="HisK_dim/P_dom"/>
</dbReference>
<dbReference type="SUPFAM" id="SSF47384">
    <property type="entry name" value="Homodimeric domain of signal transducing histidine kinase"/>
    <property type="match status" value="1"/>
</dbReference>
<dbReference type="GO" id="GO:0000155">
    <property type="term" value="F:phosphorelay sensor kinase activity"/>
    <property type="evidence" value="ECO:0007669"/>
    <property type="project" value="InterPro"/>
</dbReference>
<evidence type="ECO:0000313" key="12">
    <source>
        <dbReference type="Proteomes" id="UP000280935"/>
    </source>
</evidence>
<evidence type="ECO:0000256" key="5">
    <source>
        <dbReference type="ARBA" id="ARBA00022679"/>
    </source>
</evidence>
<protein>
    <recommendedName>
        <fullName evidence="8">Sensor-like histidine kinase SenX3</fullName>
        <ecNumber evidence="3">2.7.13.3</ecNumber>
    </recommendedName>
</protein>
<evidence type="ECO:0000256" key="1">
    <source>
        <dbReference type="ARBA" id="ARBA00000085"/>
    </source>
</evidence>
<dbReference type="InterPro" id="IPR036097">
    <property type="entry name" value="HisK_dim/P_sf"/>
</dbReference>
<evidence type="ECO:0000313" key="11">
    <source>
        <dbReference type="EMBL" id="RRD49271.1"/>
    </source>
</evidence>
<gene>
    <name evidence="11" type="ORF">EII35_08870</name>
</gene>
<keyword evidence="9" id="KW-0812">Transmembrane</keyword>
<dbReference type="RefSeq" id="WP_125228111.1">
    <property type="nucleotide sequence ID" value="NZ_RQYT01000019.1"/>
</dbReference>
<comment type="catalytic activity">
    <reaction evidence="1">
        <text>ATP + protein L-histidine = ADP + protein N-phospho-L-histidine.</text>
        <dbReference type="EC" id="2.7.13.3"/>
    </reaction>
</comment>
<dbReference type="InterPro" id="IPR003594">
    <property type="entry name" value="HATPase_dom"/>
</dbReference>
<dbReference type="PANTHER" id="PTHR45453:SF1">
    <property type="entry name" value="PHOSPHATE REGULON SENSOR PROTEIN PHOR"/>
    <property type="match status" value="1"/>
</dbReference>
<dbReference type="CDD" id="cd00082">
    <property type="entry name" value="HisKA"/>
    <property type="match status" value="1"/>
</dbReference>
<keyword evidence="9" id="KW-1133">Transmembrane helix</keyword>
<proteinExistence type="predicted"/>
<dbReference type="AlphaFoldDB" id="A0A3P1WSN4"/>
<evidence type="ECO:0000256" key="4">
    <source>
        <dbReference type="ARBA" id="ARBA00022553"/>
    </source>
</evidence>
<dbReference type="SUPFAM" id="SSF55874">
    <property type="entry name" value="ATPase domain of HSP90 chaperone/DNA topoisomerase II/histidine kinase"/>
    <property type="match status" value="1"/>
</dbReference>
<dbReference type="PRINTS" id="PR00344">
    <property type="entry name" value="BCTRLSENSOR"/>
</dbReference>
<dbReference type="GO" id="GO:0016036">
    <property type="term" value="P:cellular response to phosphate starvation"/>
    <property type="evidence" value="ECO:0007669"/>
    <property type="project" value="TreeGrafter"/>
</dbReference>
<feature type="domain" description="Histidine kinase" evidence="10">
    <location>
        <begin position="117"/>
        <end position="332"/>
    </location>
</feature>
<dbReference type="InterPro" id="IPR050351">
    <property type="entry name" value="BphY/WalK/GraS-like"/>
</dbReference>
<dbReference type="PANTHER" id="PTHR45453">
    <property type="entry name" value="PHOSPHATE REGULON SENSOR PROTEIN PHOR"/>
    <property type="match status" value="1"/>
</dbReference>
<sequence>MTEQLLAVAAVTLGVGLGCAALTSGVARRSVRWAALLSPVAVVITIGVGLLFGVRLMLIESVRVPLLLLAATLPAALLAGILVSWRSQRVIMDSARELERERRQREVEQGRRELITWLSHDLRTPLAGIRAMAEALEDGIAPEPASYHRQIVAEAERTAGMVDDLLALAGLHTGSLDMGQETVTIGDLVSDLVGHLQPLALAKEVTLTGSVTGPSTDVVGDGGLLARALQNVVGNAISYTHPGSTVTVEVVSDGDSVHVQVSDECGGVSDEDLARVFQAGWRGDRARTPGTDSGNGLGLPIVRTIVAAHAGRVTMNSRGGGCVVEITLPRSRPTQPRP</sequence>
<dbReference type="Pfam" id="PF02518">
    <property type="entry name" value="HATPase_c"/>
    <property type="match status" value="1"/>
</dbReference>
<keyword evidence="6 11" id="KW-0418">Kinase</keyword>
<comment type="subcellular location">
    <subcellularLocation>
        <location evidence="2">Cell membrane</location>
    </subcellularLocation>
</comment>
<keyword evidence="7" id="KW-0902">Two-component regulatory system</keyword>
<reference evidence="11 12" key="1">
    <citation type="submission" date="2018-11" db="EMBL/GenBank/DDBJ databases">
        <title>Genomes From Bacteria Associated with the Canine Oral Cavity: a Test Case for Automated Genome-Based Taxonomic Assignment.</title>
        <authorList>
            <person name="Coil D.A."/>
            <person name="Jospin G."/>
            <person name="Darling A.E."/>
            <person name="Wallis C."/>
            <person name="Davis I.J."/>
            <person name="Harris S."/>
            <person name="Eisen J.A."/>
            <person name="Holcombe L.J."/>
            <person name="O'Flynn C."/>
        </authorList>
    </citation>
    <scope>NUCLEOTIDE SEQUENCE [LARGE SCALE GENOMIC DNA]</scope>
    <source>
        <strain evidence="11 12">OH2822_COT-296</strain>
    </source>
</reference>
<dbReference type="InterPro" id="IPR004358">
    <property type="entry name" value="Sig_transdc_His_kin-like_C"/>
</dbReference>
<name>A0A3P1WSN4_9ACTN</name>
<feature type="transmembrane region" description="Helical" evidence="9">
    <location>
        <begin position="30"/>
        <end position="54"/>
    </location>
</feature>
<dbReference type="GO" id="GO:0004721">
    <property type="term" value="F:phosphoprotein phosphatase activity"/>
    <property type="evidence" value="ECO:0007669"/>
    <property type="project" value="TreeGrafter"/>
</dbReference>
<dbReference type="GO" id="GO:0005886">
    <property type="term" value="C:plasma membrane"/>
    <property type="evidence" value="ECO:0007669"/>
    <property type="project" value="UniProtKB-SubCell"/>
</dbReference>
<dbReference type="Pfam" id="PF00512">
    <property type="entry name" value="HisKA"/>
    <property type="match status" value="1"/>
</dbReference>
<evidence type="ECO:0000256" key="8">
    <source>
        <dbReference type="ARBA" id="ARBA00039401"/>
    </source>
</evidence>
<evidence type="ECO:0000256" key="3">
    <source>
        <dbReference type="ARBA" id="ARBA00012438"/>
    </source>
</evidence>
<organism evidence="11 12">
    <name type="scientific">Arachnia propionica</name>
    <dbReference type="NCBI Taxonomy" id="1750"/>
    <lineage>
        <taxon>Bacteria</taxon>
        <taxon>Bacillati</taxon>
        <taxon>Actinomycetota</taxon>
        <taxon>Actinomycetes</taxon>
        <taxon>Propionibacteriales</taxon>
        <taxon>Propionibacteriaceae</taxon>
        <taxon>Arachnia</taxon>
    </lineage>
</organism>
<evidence type="ECO:0000256" key="2">
    <source>
        <dbReference type="ARBA" id="ARBA00004236"/>
    </source>
</evidence>
<feature type="transmembrane region" description="Helical" evidence="9">
    <location>
        <begin position="66"/>
        <end position="85"/>
    </location>
</feature>
<dbReference type="InterPro" id="IPR005467">
    <property type="entry name" value="His_kinase_dom"/>
</dbReference>
<dbReference type="OrthoDB" id="9806130at2"/>
<accession>A0A3P1WSN4</accession>
<dbReference type="Gene3D" id="1.10.287.130">
    <property type="match status" value="1"/>
</dbReference>
<keyword evidence="5" id="KW-0808">Transferase</keyword>
<keyword evidence="4" id="KW-0597">Phosphoprotein</keyword>
<keyword evidence="9" id="KW-0472">Membrane</keyword>
<evidence type="ECO:0000259" key="10">
    <source>
        <dbReference type="PROSITE" id="PS50109"/>
    </source>
</evidence>
<dbReference type="InterPro" id="IPR036890">
    <property type="entry name" value="HATPase_C_sf"/>
</dbReference>
<evidence type="ECO:0000256" key="7">
    <source>
        <dbReference type="ARBA" id="ARBA00023012"/>
    </source>
</evidence>
<dbReference type="Gene3D" id="3.30.565.10">
    <property type="entry name" value="Histidine kinase-like ATPase, C-terminal domain"/>
    <property type="match status" value="1"/>
</dbReference>
<dbReference type="SMART" id="SM00388">
    <property type="entry name" value="HisKA"/>
    <property type="match status" value="1"/>
</dbReference>
<dbReference type="PROSITE" id="PS50109">
    <property type="entry name" value="HIS_KIN"/>
    <property type="match status" value="1"/>
</dbReference>
<dbReference type="EMBL" id="RQYT01000019">
    <property type="protein sequence ID" value="RRD49271.1"/>
    <property type="molecule type" value="Genomic_DNA"/>
</dbReference>
<dbReference type="EC" id="2.7.13.3" evidence="3"/>
<evidence type="ECO:0000256" key="6">
    <source>
        <dbReference type="ARBA" id="ARBA00022777"/>
    </source>
</evidence>
<comment type="caution">
    <text evidence="11">The sequence shown here is derived from an EMBL/GenBank/DDBJ whole genome shotgun (WGS) entry which is preliminary data.</text>
</comment>
<evidence type="ECO:0000256" key="9">
    <source>
        <dbReference type="SAM" id="Phobius"/>
    </source>
</evidence>